<comment type="caution">
    <text evidence="1">The sequence shown here is derived from an EMBL/GenBank/DDBJ whole genome shotgun (WGS) entry which is preliminary data.</text>
</comment>
<reference evidence="1" key="1">
    <citation type="submission" date="2020-08" db="EMBL/GenBank/DDBJ databases">
        <title>Multicomponent nature underlies the extraordinary mechanical properties of spider dragline silk.</title>
        <authorList>
            <person name="Kono N."/>
            <person name="Nakamura H."/>
            <person name="Mori M."/>
            <person name="Yoshida Y."/>
            <person name="Ohtoshi R."/>
            <person name="Malay A.D."/>
            <person name="Moran D.A.P."/>
            <person name="Tomita M."/>
            <person name="Numata K."/>
            <person name="Arakawa K."/>
        </authorList>
    </citation>
    <scope>NUCLEOTIDE SEQUENCE</scope>
</reference>
<dbReference type="EMBL" id="BMAW01092737">
    <property type="protein sequence ID" value="GFS56667.1"/>
    <property type="molecule type" value="Genomic_DNA"/>
</dbReference>
<protein>
    <submittedName>
        <fullName evidence="1">Uncharacterized protein</fullName>
    </submittedName>
</protein>
<evidence type="ECO:0000313" key="1">
    <source>
        <dbReference type="EMBL" id="GFS56667.1"/>
    </source>
</evidence>
<name>A0A8X6IQZ4_NEPPI</name>
<proteinExistence type="predicted"/>
<sequence length="109" mass="12540">MQKELKPAAELSVNYVASHLFIHNIISRRGNSRTFRSTSTKDHLIPYVSKLFVTLRFTFKRIATSACLRPAYVYPVGIVLTTHCLQYGYLTFQLRLTSRLKAQNKIATF</sequence>
<keyword evidence="2" id="KW-1185">Reference proteome</keyword>
<organism evidence="1 2">
    <name type="scientific">Nephila pilipes</name>
    <name type="common">Giant wood spider</name>
    <name type="synonym">Nephila maculata</name>
    <dbReference type="NCBI Taxonomy" id="299642"/>
    <lineage>
        <taxon>Eukaryota</taxon>
        <taxon>Metazoa</taxon>
        <taxon>Ecdysozoa</taxon>
        <taxon>Arthropoda</taxon>
        <taxon>Chelicerata</taxon>
        <taxon>Arachnida</taxon>
        <taxon>Araneae</taxon>
        <taxon>Araneomorphae</taxon>
        <taxon>Entelegynae</taxon>
        <taxon>Araneoidea</taxon>
        <taxon>Nephilidae</taxon>
        <taxon>Nephila</taxon>
    </lineage>
</organism>
<dbReference type="Proteomes" id="UP000887013">
    <property type="component" value="Unassembled WGS sequence"/>
</dbReference>
<evidence type="ECO:0000313" key="2">
    <source>
        <dbReference type="Proteomes" id="UP000887013"/>
    </source>
</evidence>
<gene>
    <name evidence="1" type="ORF">NPIL_462161</name>
</gene>
<dbReference type="AlphaFoldDB" id="A0A8X6IQZ4"/>
<accession>A0A8X6IQZ4</accession>